<keyword evidence="1" id="KW-0863">Zinc-finger</keyword>
<dbReference type="PANTHER" id="PTHR19446">
    <property type="entry name" value="REVERSE TRANSCRIPTASES"/>
    <property type="match status" value="1"/>
</dbReference>
<dbReference type="GO" id="GO:0008270">
    <property type="term" value="F:zinc ion binding"/>
    <property type="evidence" value="ECO:0007669"/>
    <property type="project" value="UniProtKB-KW"/>
</dbReference>
<dbReference type="SUPFAM" id="SSF56672">
    <property type="entry name" value="DNA/RNA polymerases"/>
    <property type="match status" value="1"/>
</dbReference>
<feature type="compositionally biased region" description="Basic and acidic residues" evidence="3">
    <location>
        <begin position="99"/>
        <end position="108"/>
    </location>
</feature>
<organism evidence="5 6">
    <name type="scientific">Bombyx mori</name>
    <name type="common">Silk moth</name>
    <dbReference type="NCBI Taxonomy" id="7091"/>
    <lineage>
        <taxon>Eukaryota</taxon>
        <taxon>Metazoa</taxon>
        <taxon>Ecdysozoa</taxon>
        <taxon>Arthropoda</taxon>
        <taxon>Hexapoda</taxon>
        <taxon>Insecta</taxon>
        <taxon>Pterygota</taxon>
        <taxon>Neoptera</taxon>
        <taxon>Endopterygota</taxon>
        <taxon>Lepidoptera</taxon>
        <taxon>Glossata</taxon>
        <taxon>Ditrysia</taxon>
        <taxon>Bombycoidea</taxon>
        <taxon>Bombycidae</taxon>
        <taxon>Bombycinae</taxon>
        <taxon>Bombyx</taxon>
    </lineage>
</organism>
<dbReference type="SUPFAM" id="SSF57756">
    <property type="entry name" value="Retrovirus zinc finger-like domains"/>
    <property type="match status" value="1"/>
</dbReference>
<accession>A0A8R2LVB6</accession>
<dbReference type="GO" id="GO:0071897">
    <property type="term" value="P:DNA biosynthetic process"/>
    <property type="evidence" value="ECO:0007669"/>
    <property type="project" value="UniProtKB-ARBA"/>
</dbReference>
<dbReference type="Pfam" id="PF00098">
    <property type="entry name" value="zf-CCHC"/>
    <property type="match status" value="1"/>
</dbReference>
<keyword evidence="6" id="KW-1185">Reference proteome</keyword>
<feature type="region of interest" description="Disordered" evidence="3">
    <location>
        <begin position="15"/>
        <end position="134"/>
    </location>
</feature>
<dbReference type="GO" id="GO:0003676">
    <property type="term" value="F:nucleic acid binding"/>
    <property type="evidence" value="ECO:0007669"/>
    <property type="project" value="InterPro"/>
</dbReference>
<evidence type="ECO:0000256" key="3">
    <source>
        <dbReference type="SAM" id="MobiDB-lite"/>
    </source>
</evidence>
<dbReference type="Gene3D" id="3.60.10.10">
    <property type="entry name" value="Endonuclease/exonuclease/phosphatase"/>
    <property type="match status" value="1"/>
</dbReference>
<feature type="compositionally biased region" description="Basic and acidic residues" evidence="3">
    <location>
        <begin position="259"/>
        <end position="281"/>
    </location>
</feature>
<evidence type="ECO:0000256" key="2">
    <source>
        <dbReference type="SAM" id="Coils"/>
    </source>
</evidence>
<dbReference type="EnsemblMetazoa" id="XM_038011031.1">
    <property type="protein sequence ID" value="XP_037866959.1"/>
    <property type="gene ID" value="LOC119628523"/>
</dbReference>
<keyword evidence="2" id="KW-0175">Coiled coil</keyword>
<dbReference type="CDD" id="cd09077">
    <property type="entry name" value="R1-I-EN"/>
    <property type="match status" value="1"/>
</dbReference>
<feature type="domain" description="CCHC-type" evidence="4">
    <location>
        <begin position="556"/>
        <end position="571"/>
    </location>
</feature>
<dbReference type="InterPro" id="IPR001878">
    <property type="entry name" value="Znf_CCHC"/>
</dbReference>
<evidence type="ECO:0000313" key="6">
    <source>
        <dbReference type="Proteomes" id="UP000005204"/>
    </source>
</evidence>
<dbReference type="RefSeq" id="XP_037866959.1">
    <property type="nucleotide sequence ID" value="XM_038011031.1"/>
</dbReference>
<dbReference type="GeneID" id="119628523"/>
<feature type="region of interest" description="Disordered" evidence="3">
    <location>
        <begin position="606"/>
        <end position="640"/>
    </location>
</feature>
<evidence type="ECO:0000259" key="4">
    <source>
        <dbReference type="PROSITE" id="PS50158"/>
    </source>
</evidence>
<dbReference type="InterPro" id="IPR005135">
    <property type="entry name" value="Endo/exonuclease/phosphatase"/>
</dbReference>
<feature type="domain" description="CCHC-type" evidence="4">
    <location>
        <begin position="579"/>
        <end position="592"/>
    </location>
</feature>
<dbReference type="SUPFAM" id="SSF56219">
    <property type="entry name" value="DNase I-like"/>
    <property type="match status" value="1"/>
</dbReference>
<dbReference type="KEGG" id="bmor:119628523"/>
<proteinExistence type="predicted"/>
<feature type="coiled-coil region" evidence="2">
    <location>
        <begin position="174"/>
        <end position="215"/>
    </location>
</feature>
<feature type="compositionally biased region" description="Basic residues" evidence="3">
    <location>
        <begin position="374"/>
        <end position="383"/>
    </location>
</feature>
<dbReference type="SMART" id="SM00343">
    <property type="entry name" value="ZnF_C2HC"/>
    <property type="match status" value="2"/>
</dbReference>
<reference evidence="5" key="2">
    <citation type="submission" date="2022-06" db="UniProtKB">
        <authorList>
            <consortium name="EnsemblMetazoa"/>
        </authorList>
    </citation>
    <scope>IDENTIFICATION</scope>
    <source>
        <strain evidence="5">p50T (Dazao)</strain>
    </source>
</reference>
<dbReference type="InterPro" id="IPR043502">
    <property type="entry name" value="DNA/RNA_pol_sf"/>
</dbReference>
<dbReference type="Gene3D" id="4.10.60.10">
    <property type="entry name" value="Zinc finger, CCHC-type"/>
    <property type="match status" value="1"/>
</dbReference>
<sequence>MSEKDLEVSSFRANVVSDDDMATVGSAQSSTRSSPTRRQRKRVLNISSDGLSSSSGSETQGPSVAKPRAVTPSKRGRGRPPTTRQCVGMAAARKACLRAQREEREFTESARTTRQKKRAAEGSVPKPDAERRLHQSAEVALTVAAKSSSPKGTYVRALKELAATVKEATEDLVGRTATEEAERLRAINAKQEQEILQLRKELDEIRRELATVSQVLGNAPAAAPAPNTEEEEEELRLQRIMRAVGTMLDARFAGLEGRLLPEPRMRPPLAADRRKSREKSPDPPMVVDATLNSAPLLKPVPPTTSAKKRIRGPRRKATAQVAPPGTPTLLPAPASLIESWSTVTRRGTRPREGAVRTAPVVAPAEAGKKNPSSAKRKEKKLRPPRSQAVVLKLQPEAVERGLTYRSVLAEARAKVDPGALGIPNQRIRSAVTGAKVLVVEGADQSAKADLLAQKLREVLSAEGVIVTRPVTTAAIRISGLDDSLTPEEVAAELARIGECTLEAVKIGEIKSGPSGMGQVLVRLPVAAATKVLAVPKLRVGWSVLRAHLLEAKKLQCFRCHELGHVSARCPSSVDRSRDCYRCGQTGHVASGCSLAPHCAVCASAGRPADHVSGSKACAKSPRPRPRRGASAALENARRQPGAPPRFDVVERGCGFVAVLWAEVFILGVYFSPNRTLAEFEVFLNELSRVVGRSHSQRILVLGDLNAKSLAWGSSRTCPRGRAVEEWLVGSGLLVLNRGAELTCVRRLGGSVVDVTFATPDVANRVRGWAVMVGEETLSDHRYIRFGVAVPLAESIQGSSLLCGGGAGGPRWAQKRLNVERLCEAAVVQAWRLDSLGEPADVCEGVEHLREAMSRVCDAAMPRIRALAPKRRVHWWTEEIASQRRLCDVSRRAYQRYRRRRTHRDPDEEDRLYEVYRMAIRALRVAIGEVKEAAWNDLLASLDCDPWGRPYRLARNVLRPWAPPATSTLPPETLQRVVGGLFPDFTGTAFVPPVMTTMRVADGGEPADVSQAEFESAVQRMRAKRTAPGPDGISSRAWALALTGDGLGPALRRLFSRCLREGRFPEPWRTGRLVLIPKEGRPRDEPNGYRPIVVLDEAGKLFERVIANRLVQHLENVGPDLAPNQYGFRRGRSTVNAVLRVRHLSDSLRNLDSTTRRAFENKSVPGDLPTFEGLIAFVENQVRILEMSENDVIRKFQNLSLADPTFGTSGPIDMLLAGDLFPQIYDGEKIMPQDKNMPVALHSIFGYVIAERRSLFVDDSRKAHDIIIKIVQSNSFVDDIMALQKEEFQVLTAAHVVIGRELFAVPVFDIIPSIALRVFDITARSNDKLILKYRGNINKPPVLYGVLGFQFELCPFILQSYYGY</sequence>
<reference evidence="6" key="1">
    <citation type="journal article" date="2008" name="Insect Biochem. Mol. Biol.">
        <title>The genome of a lepidopteran model insect, the silkworm Bombyx mori.</title>
        <authorList>
            <consortium name="International Silkworm Genome Consortium"/>
        </authorList>
    </citation>
    <scope>NUCLEOTIDE SEQUENCE [LARGE SCALE GENOMIC DNA]</scope>
    <source>
        <strain evidence="6">p50T</strain>
    </source>
</reference>
<keyword evidence="1" id="KW-0862">Zinc</keyword>
<dbReference type="Pfam" id="PF14529">
    <property type="entry name" value="Exo_endo_phos_2"/>
    <property type="match status" value="1"/>
</dbReference>
<protein>
    <recommendedName>
        <fullName evidence="4">CCHC-type domain-containing protein</fullName>
    </recommendedName>
</protein>
<name>A0A8R2LVB6_BOMMO</name>
<keyword evidence="1" id="KW-0479">Metal-binding</keyword>
<dbReference type="PROSITE" id="PS50158">
    <property type="entry name" value="ZF_CCHC"/>
    <property type="match status" value="2"/>
</dbReference>
<dbReference type="GO" id="GO:0003824">
    <property type="term" value="F:catalytic activity"/>
    <property type="evidence" value="ECO:0007669"/>
    <property type="project" value="InterPro"/>
</dbReference>
<evidence type="ECO:0000313" key="5">
    <source>
        <dbReference type="EnsemblMetazoa" id="XP_037866959.1"/>
    </source>
</evidence>
<dbReference type="Proteomes" id="UP000005204">
    <property type="component" value="Unassembled WGS sequence"/>
</dbReference>
<evidence type="ECO:0000256" key="1">
    <source>
        <dbReference type="PROSITE-ProRule" id="PRU00047"/>
    </source>
</evidence>
<feature type="region of interest" description="Disordered" evidence="3">
    <location>
        <begin position="259"/>
        <end position="386"/>
    </location>
</feature>
<feature type="compositionally biased region" description="Basic residues" evidence="3">
    <location>
        <begin position="306"/>
        <end position="317"/>
    </location>
</feature>
<dbReference type="InterPro" id="IPR036875">
    <property type="entry name" value="Znf_CCHC_sf"/>
</dbReference>
<feature type="compositionally biased region" description="Low complexity" evidence="3">
    <location>
        <begin position="47"/>
        <end position="63"/>
    </location>
</feature>
<dbReference type="InterPro" id="IPR036691">
    <property type="entry name" value="Endo/exonu/phosph_ase_sf"/>
</dbReference>